<dbReference type="AlphaFoldDB" id="A0A0K3CHX5"/>
<keyword evidence="4" id="KW-1185">Reference proteome</keyword>
<dbReference type="Proteomes" id="UP000239560">
    <property type="component" value="Unassembled WGS sequence"/>
</dbReference>
<name>A0A0K3CHX5_RHOTO</name>
<evidence type="ECO:0000256" key="1">
    <source>
        <dbReference type="SAM" id="MobiDB-lite"/>
    </source>
</evidence>
<protein>
    <submittedName>
        <fullName evidence="2 3">Serine/arginine repetitive matrix 1</fullName>
    </submittedName>
</protein>
<dbReference type="EMBL" id="CWKI01000008">
    <property type="protein sequence ID" value="CTR08558.1"/>
    <property type="molecule type" value="Genomic_DNA"/>
</dbReference>
<sequence>MSREGDDGASLADLEWAIELLTTRCRVRWDRLYGLHALRQKYFDNQRQLHPAADYLELKQMLPCDAEVKSPKAARQSLWPIPIELPWDPELIHEDQMICLGDCGVNWSEYALPDQLTEKSEAVRRRIERGDLAVEEASAEPERNAPVVENAEAPLLNSSDGEARSSGFFSTFSTFLRRRHDQAHTLLHGRPILSADHTPFGGHPSSPRPRCLSCCEAHQTIDTTRKAAQHLLLPPTLPFDRDCPPPHFISQKSHSSPHAIEEPATAPKHRLDRPGTIHAVARPSRHAPPPARLLLLAMSLPSLIPFPRVDPNELPSLLPWGLLYSVVFPYSDLFSHIVDTSNQCPRWTIALEAFWETIHPFAWLHLGRDDREDEVAIANLRRRICKLERQQLREEADGGASLIDLRTGVQLLMERRRIRWERLFGLDAVRQIYLRHKRPFFFMYADPQIMAATLKPAEYAPPNAPRHSLWPVPVALPDGVCASNMIFWWDGVDWDEYALPDHPTEESDAALLALEAKERAPTTTKEEADTTMRVMKDNTTCRARSSGIVPTITSLSRRNNYARLGNVRLSSTSRTDLTASRPPFSRFHLNKQARSSLLTPSLSPFFLLASAVAPPFPSSCPPSGSLCSDFDERTPGRNSHPSAPLPLTAPGYIALNLAEPAR</sequence>
<reference evidence="3 5" key="2">
    <citation type="journal article" date="2018" name="Elife">
        <title>Functional genomics of lipid metabolism in the oleaginous yeast Rhodosporidium toruloides.</title>
        <authorList>
            <person name="Coradetti S.T."/>
            <person name="Pinel D."/>
            <person name="Geiselman G."/>
            <person name="Ito M."/>
            <person name="Mondo S."/>
            <person name="Reilly M.C."/>
            <person name="Cheng Y.F."/>
            <person name="Bauer S."/>
            <person name="Grigoriev I."/>
            <person name="Gladden J.M."/>
            <person name="Simmons B.A."/>
            <person name="Brem R."/>
            <person name="Arkin A.P."/>
            <person name="Skerker J.M."/>
        </authorList>
    </citation>
    <scope>NUCLEOTIDE SEQUENCE [LARGE SCALE GENOMIC DNA]</scope>
    <source>
        <strain evidence="3 5">NBRC 0880</strain>
    </source>
</reference>
<feature type="region of interest" description="Disordered" evidence="1">
    <location>
        <begin position="250"/>
        <end position="271"/>
    </location>
</feature>
<proteinExistence type="predicted"/>
<reference evidence="2 4" key="1">
    <citation type="submission" date="2015-07" db="EMBL/GenBank/DDBJ databases">
        <authorList>
            <person name="Cajimat M.N.B."/>
            <person name="Milazzo M.L."/>
            <person name="Fulhorst C.F."/>
        </authorList>
    </citation>
    <scope>NUCLEOTIDE SEQUENCE [LARGE SCALE GENOMIC DNA]</scope>
    <source>
        <strain evidence="2">Single colony</strain>
    </source>
</reference>
<evidence type="ECO:0000313" key="4">
    <source>
        <dbReference type="Proteomes" id="UP000199069"/>
    </source>
</evidence>
<evidence type="ECO:0000313" key="5">
    <source>
        <dbReference type="Proteomes" id="UP000239560"/>
    </source>
</evidence>
<evidence type="ECO:0000313" key="2">
    <source>
        <dbReference type="EMBL" id="CTR08558.1"/>
    </source>
</evidence>
<dbReference type="OrthoDB" id="10287225at2759"/>
<evidence type="ECO:0000313" key="3">
    <source>
        <dbReference type="EMBL" id="PRQ73251.1"/>
    </source>
</evidence>
<organism evidence="2 4">
    <name type="scientific">Rhodotorula toruloides</name>
    <name type="common">Yeast</name>
    <name type="synonym">Rhodosporidium toruloides</name>
    <dbReference type="NCBI Taxonomy" id="5286"/>
    <lineage>
        <taxon>Eukaryota</taxon>
        <taxon>Fungi</taxon>
        <taxon>Dikarya</taxon>
        <taxon>Basidiomycota</taxon>
        <taxon>Pucciniomycotina</taxon>
        <taxon>Microbotryomycetes</taxon>
        <taxon>Sporidiobolales</taxon>
        <taxon>Sporidiobolaceae</taxon>
        <taxon>Rhodotorula</taxon>
    </lineage>
</organism>
<accession>A0A0K3CHX5</accession>
<dbReference type="Proteomes" id="UP000199069">
    <property type="component" value="Unassembled WGS sequence"/>
</dbReference>
<gene>
    <name evidence="2" type="primary">FGENESH: predicted gene_8.274</name>
    <name evidence="3" type="ORF">AAT19DRAFT_16004</name>
    <name evidence="2" type="ORF">BN2166_0044190</name>
</gene>
<dbReference type="EMBL" id="LCTV02000008">
    <property type="protein sequence ID" value="PRQ73251.1"/>
    <property type="molecule type" value="Genomic_DNA"/>
</dbReference>
<feature type="region of interest" description="Disordered" evidence="1">
    <location>
        <begin position="623"/>
        <end position="645"/>
    </location>
</feature>